<dbReference type="GeneID" id="59370847"/>
<keyword evidence="2" id="KW-0812">Transmembrane</keyword>
<feature type="region of interest" description="Disordered" evidence="1">
    <location>
        <begin position="173"/>
        <end position="231"/>
    </location>
</feature>
<feature type="chain" id="PRO_5034690170" evidence="3">
    <location>
        <begin position="22"/>
        <end position="309"/>
    </location>
</feature>
<feature type="signal peptide" evidence="3">
    <location>
        <begin position="1"/>
        <end position="21"/>
    </location>
</feature>
<accession>A0A8H7DVT6</accession>
<evidence type="ECO:0000313" key="4">
    <source>
        <dbReference type="EMBL" id="KAF7440659.1"/>
    </source>
</evidence>
<dbReference type="Proteomes" id="UP000623687">
    <property type="component" value="Unassembled WGS sequence"/>
</dbReference>
<dbReference type="RefSeq" id="XP_036636503.1">
    <property type="nucleotide sequence ID" value="XM_036770658.1"/>
</dbReference>
<feature type="region of interest" description="Disordered" evidence="1">
    <location>
        <begin position="269"/>
        <end position="309"/>
    </location>
</feature>
<gene>
    <name evidence="4" type="ORF">PC9H_001006</name>
</gene>
<keyword evidence="3" id="KW-0732">Signal</keyword>
<comment type="caution">
    <text evidence="4">The sequence shown here is derived from an EMBL/GenBank/DDBJ whole genome shotgun (WGS) entry which is preliminary data.</text>
</comment>
<evidence type="ECO:0000256" key="3">
    <source>
        <dbReference type="SAM" id="SignalP"/>
    </source>
</evidence>
<proteinExistence type="predicted"/>
<dbReference type="EMBL" id="JACETU010000001">
    <property type="protein sequence ID" value="KAF7440659.1"/>
    <property type="molecule type" value="Genomic_DNA"/>
</dbReference>
<feature type="compositionally biased region" description="Low complexity" evidence="1">
    <location>
        <begin position="174"/>
        <end position="228"/>
    </location>
</feature>
<reference evidence="4" key="1">
    <citation type="submission" date="2019-07" db="EMBL/GenBank/DDBJ databases">
        <authorList>
            <person name="Palmer J.M."/>
        </authorList>
    </citation>
    <scope>NUCLEOTIDE SEQUENCE</scope>
    <source>
        <strain evidence="4">PC9</strain>
    </source>
</reference>
<sequence>MVWTIIVTLTILLVSLPQATSQSSGVTCMASFSWASNSLKQSPCLVAAYLLGTCSGGAHEVPPLPDNKHYVGPTTATADACQCNTVVYSLMSACGECQNRTISGWGEWSANCPHVDINVFPGEIPAGTRVPGWAYLDVKVLKNILESVNLAHSLVGIQANDAFDDNLAKANANSTESAASQPTSSSTSSSRHSATSSVRTSSTSSAAPSPISTSAPTATNASSSSATSDNSHRIDQIIGGTIGGVFALGILGFIWLYFFRKRRDSVGQQQLESQTTSQEQVDIPEMKGPPAPATVVSPDIVVDGNTKKH</sequence>
<evidence type="ECO:0000256" key="2">
    <source>
        <dbReference type="SAM" id="Phobius"/>
    </source>
</evidence>
<keyword evidence="5" id="KW-1185">Reference proteome</keyword>
<keyword evidence="2" id="KW-1133">Transmembrane helix</keyword>
<feature type="compositionally biased region" description="Low complexity" evidence="1">
    <location>
        <begin position="269"/>
        <end position="280"/>
    </location>
</feature>
<dbReference type="VEuPathDB" id="FungiDB:PC9H_001006"/>
<evidence type="ECO:0000313" key="5">
    <source>
        <dbReference type="Proteomes" id="UP000623687"/>
    </source>
</evidence>
<dbReference type="AlphaFoldDB" id="A0A8H7DVT6"/>
<protein>
    <submittedName>
        <fullName evidence="4">Uncharacterized protein</fullName>
    </submittedName>
</protein>
<feature type="transmembrane region" description="Helical" evidence="2">
    <location>
        <begin position="237"/>
        <end position="259"/>
    </location>
</feature>
<keyword evidence="2" id="KW-0472">Membrane</keyword>
<organism evidence="4 5">
    <name type="scientific">Pleurotus ostreatus</name>
    <name type="common">Oyster mushroom</name>
    <name type="synonym">White-rot fungus</name>
    <dbReference type="NCBI Taxonomy" id="5322"/>
    <lineage>
        <taxon>Eukaryota</taxon>
        <taxon>Fungi</taxon>
        <taxon>Dikarya</taxon>
        <taxon>Basidiomycota</taxon>
        <taxon>Agaricomycotina</taxon>
        <taxon>Agaricomycetes</taxon>
        <taxon>Agaricomycetidae</taxon>
        <taxon>Agaricales</taxon>
        <taxon>Pleurotineae</taxon>
        <taxon>Pleurotaceae</taxon>
        <taxon>Pleurotus</taxon>
    </lineage>
</organism>
<evidence type="ECO:0000256" key="1">
    <source>
        <dbReference type="SAM" id="MobiDB-lite"/>
    </source>
</evidence>
<name>A0A8H7DVT6_PLEOS</name>
<dbReference type="OrthoDB" id="2576311at2759"/>